<feature type="chain" id="PRO_5042263305" description="Secreted protein" evidence="2">
    <location>
        <begin position="24"/>
        <end position="128"/>
    </location>
</feature>
<evidence type="ECO:0000256" key="2">
    <source>
        <dbReference type="SAM" id="SignalP"/>
    </source>
</evidence>
<evidence type="ECO:0000256" key="1">
    <source>
        <dbReference type="SAM" id="MobiDB-lite"/>
    </source>
</evidence>
<gene>
    <name evidence="3" type="ORF">PECUL_23A014497</name>
</gene>
<keyword evidence="2" id="KW-0732">Signal</keyword>
<feature type="compositionally biased region" description="Polar residues" evidence="1">
    <location>
        <begin position="27"/>
        <end position="39"/>
    </location>
</feature>
<feature type="signal peptide" evidence="2">
    <location>
        <begin position="1"/>
        <end position="23"/>
    </location>
</feature>
<dbReference type="EMBL" id="OW240915">
    <property type="protein sequence ID" value="CAH2286282.1"/>
    <property type="molecule type" value="Genomic_DNA"/>
</dbReference>
<reference evidence="3" key="1">
    <citation type="submission" date="2022-03" db="EMBL/GenBank/DDBJ databases">
        <authorList>
            <person name="Alioto T."/>
            <person name="Alioto T."/>
            <person name="Gomez Garrido J."/>
        </authorList>
    </citation>
    <scope>NUCLEOTIDE SEQUENCE</scope>
</reference>
<evidence type="ECO:0000313" key="3">
    <source>
        <dbReference type="EMBL" id="CAH2286282.1"/>
    </source>
</evidence>
<evidence type="ECO:0008006" key="5">
    <source>
        <dbReference type="Google" id="ProtNLM"/>
    </source>
</evidence>
<evidence type="ECO:0000313" key="4">
    <source>
        <dbReference type="Proteomes" id="UP001295444"/>
    </source>
</evidence>
<feature type="compositionally biased region" description="Low complexity" evidence="1">
    <location>
        <begin position="74"/>
        <end position="91"/>
    </location>
</feature>
<name>A0AAD1W2U9_PELCU</name>
<organism evidence="3 4">
    <name type="scientific">Pelobates cultripes</name>
    <name type="common">Western spadefoot toad</name>
    <dbReference type="NCBI Taxonomy" id="61616"/>
    <lineage>
        <taxon>Eukaryota</taxon>
        <taxon>Metazoa</taxon>
        <taxon>Chordata</taxon>
        <taxon>Craniata</taxon>
        <taxon>Vertebrata</taxon>
        <taxon>Euteleostomi</taxon>
        <taxon>Amphibia</taxon>
        <taxon>Batrachia</taxon>
        <taxon>Anura</taxon>
        <taxon>Pelobatoidea</taxon>
        <taxon>Pelobatidae</taxon>
        <taxon>Pelobates</taxon>
    </lineage>
</organism>
<protein>
    <recommendedName>
        <fullName evidence="5">Secreted protein</fullName>
    </recommendedName>
</protein>
<accession>A0AAD1W2U9</accession>
<dbReference type="AlphaFoldDB" id="A0AAD1W2U9"/>
<sequence length="128" mass="13355">MRSLTRLLVMALATALLTSMVTAQEEPVTQSDFTPSVDSSIAAEPVTETTNPPPEDPVSLHVGQRSQTEGIAGSASSNSESSNSENNDSFNVETMQAGTGLDLPAGSLESKENVDPESEESFTLPAGK</sequence>
<keyword evidence="4" id="KW-1185">Reference proteome</keyword>
<feature type="region of interest" description="Disordered" evidence="1">
    <location>
        <begin position="26"/>
        <end position="128"/>
    </location>
</feature>
<dbReference type="Proteomes" id="UP001295444">
    <property type="component" value="Chromosome 04"/>
</dbReference>
<proteinExistence type="predicted"/>